<feature type="region of interest" description="Disordered" evidence="9">
    <location>
        <begin position="372"/>
        <end position="443"/>
    </location>
</feature>
<feature type="compositionally biased region" description="Basic residues" evidence="9">
    <location>
        <begin position="650"/>
        <end position="673"/>
    </location>
</feature>
<protein>
    <recommendedName>
        <fullName evidence="14">PAP-associated domain-containing protein</fullName>
    </recommendedName>
</protein>
<feature type="compositionally biased region" description="Low complexity" evidence="9">
    <location>
        <begin position="187"/>
        <end position="222"/>
    </location>
</feature>
<feature type="compositionally biased region" description="Polar residues" evidence="9">
    <location>
        <begin position="1077"/>
        <end position="1095"/>
    </location>
</feature>
<feature type="compositionally biased region" description="Polar residues" evidence="9">
    <location>
        <begin position="413"/>
        <end position="443"/>
    </location>
</feature>
<feature type="compositionally biased region" description="Low complexity" evidence="9">
    <location>
        <begin position="1131"/>
        <end position="1142"/>
    </location>
</feature>
<evidence type="ECO:0000313" key="12">
    <source>
        <dbReference type="EnsemblMetazoa" id="AALFPA23_022175.P32839"/>
    </source>
</evidence>
<proteinExistence type="inferred from homology"/>
<evidence type="ECO:0000256" key="3">
    <source>
        <dbReference type="ARBA" id="ARBA00004496"/>
    </source>
</evidence>
<evidence type="ECO:0000256" key="4">
    <source>
        <dbReference type="ARBA" id="ARBA00022490"/>
    </source>
</evidence>
<dbReference type="RefSeq" id="XP_062715040.1">
    <property type="nucleotide sequence ID" value="XM_062859056.1"/>
</dbReference>
<feature type="region of interest" description="Disordered" evidence="9">
    <location>
        <begin position="165"/>
        <end position="230"/>
    </location>
</feature>
<keyword evidence="7" id="KW-0460">Magnesium</keyword>
<feature type="compositionally biased region" description="Low complexity" evidence="9">
    <location>
        <begin position="1012"/>
        <end position="1034"/>
    </location>
</feature>
<accession>A0ABM1ZVY9</accession>
<dbReference type="InterPro" id="IPR002058">
    <property type="entry name" value="PAP_assoc"/>
</dbReference>
<feature type="region of interest" description="Disordered" evidence="9">
    <location>
        <begin position="303"/>
        <end position="326"/>
    </location>
</feature>
<reference evidence="13" key="1">
    <citation type="journal article" date="2015" name="Proc. Natl. Acad. Sci. U.S.A.">
        <title>Genome sequence of the Asian Tiger mosquito, Aedes albopictus, reveals insights into its biology, genetics, and evolution.</title>
        <authorList>
            <person name="Chen X.G."/>
            <person name="Jiang X."/>
            <person name="Gu J."/>
            <person name="Xu M."/>
            <person name="Wu Y."/>
            <person name="Deng Y."/>
            <person name="Zhang C."/>
            <person name="Bonizzoni M."/>
            <person name="Dermauw W."/>
            <person name="Vontas J."/>
            <person name="Armbruster P."/>
            <person name="Huang X."/>
            <person name="Yang Y."/>
            <person name="Zhang H."/>
            <person name="He W."/>
            <person name="Peng H."/>
            <person name="Liu Y."/>
            <person name="Wu K."/>
            <person name="Chen J."/>
            <person name="Lirakis M."/>
            <person name="Topalis P."/>
            <person name="Van Leeuwen T."/>
            <person name="Hall A.B."/>
            <person name="Jiang X."/>
            <person name="Thorpe C."/>
            <person name="Mueller R.L."/>
            <person name="Sun C."/>
            <person name="Waterhouse R.M."/>
            <person name="Yan G."/>
            <person name="Tu Z.J."/>
            <person name="Fang X."/>
            <person name="James A.A."/>
        </authorList>
    </citation>
    <scope>NUCLEOTIDE SEQUENCE [LARGE SCALE GENOMIC DNA]</scope>
    <source>
        <strain evidence="13">Foshan</strain>
    </source>
</reference>
<comment type="similarity">
    <text evidence="8">Belongs to the DNA polymerase type-B-like family. GLD2 subfamily.</text>
</comment>
<keyword evidence="5" id="KW-0808">Transferase</keyword>
<evidence type="ECO:0000256" key="9">
    <source>
        <dbReference type="SAM" id="MobiDB-lite"/>
    </source>
</evidence>
<evidence type="ECO:0008006" key="14">
    <source>
        <dbReference type="Google" id="ProtNLM"/>
    </source>
</evidence>
<feature type="compositionally biased region" description="Basic residues" evidence="9">
    <location>
        <begin position="111"/>
        <end position="126"/>
    </location>
</feature>
<keyword evidence="6" id="KW-0479">Metal-binding</keyword>
<feature type="compositionally biased region" description="Polar residues" evidence="9">
    <location>
        <begin position="1035"/>
        <end position="1046"/>
    </location>
</feature>
<evidence type="ECO:0000256" key="5">
    <source>
        <dbReference type="ARBA" id="ARBA00022679"/>
    </source>
</evidence>
<dbReference type="SUPFAM" id="SSF81631">
    <property type="entry name" value="PAP/OAS1 substrate-binding domain"/>
    <property type="match status" value="1"/>
</dbReference>
<dbReference type="SUPFAM" id="SSF81301">
    <property type="entry name" value="Nucleotidyltransferase"/>
    <property type="match status" value="1"/>
</dbReference>
<feature type="compositionally biased region" description="Low complexity" evidence="9">
    <location>
        <begin position="1051"/>
        <end position="1062"/>
    </location>
</feature>
<evidence type="ECO:0000313" key="13">
    <source>
        <dbReference type="Proteomes" id="UP000069940"/>
    </source>
</evidence>
<comment type="cofactor">
    <cofactor evidence="2">
        <name>Mg(2+)</name>
        <dbReference type="ChEBI" id="CHEBI:18420"/>
    </cofactor>
</comment>
<keyword evidence="4" id="KW-0963">Cytoplasm</keyword>
<dbReference type="Pfam" id="PF03828">
    <property type="entry name" value="PAP_assoc"/>
    <property type="match status" value="1"/>
</dbReference>
<feature type="region of interest" description="Disordered" evidence="9">
    <location>
        <begin position="468"/>
        <end position="517"/>
    </location>
</feature>
<dbReference type="CDD" id="cd05402">
    <property type="entry name" value="NT_PAP_TUTase"/>
    <property type="match status" value="1"/>
</dbReference>
<feature type="region of interest" description="Disordered" evidence="9">
    <location>
        <begin position="1077"/>
        <end position="1168"/>
    </location>
</feature>
<evidence type="ECO:0000256" key="7">
    <source>
        <dbReference type="ARBA" id="ARBA00022842"/>
    </source>
</evidence>
<feature type="region of interest" description="Disordered" evidence="9">
    <location>
        <begin position="880"/>
        <end position="931"/>
    </location>
</feature>
<feature type="region of interest" description="Disordered" evidence="9">
    <location>
        <begin position="35"/>
        <end position="67"/>
    </location>
</feature>
<feature type="region of interest" description="Disordered" evidence="9">
    <location>
        <begin position="1011"/>
        <end position="1064"/>
    </location>
</feature>
<evidence type="ECO:0000259" key="11">
    <source>
        <dbReference type="Pfam" id="PF22600"/>
    </source>
</evidence>
<dbReference type="PANTHER" id="PTHR12271:SF40">
    <property type="entry name" value="POLY(A) RNA POLYMERASE GLD2"/>
    <property type="match status" value="1"/>
</dbReference>
<dbReference type="Proteomes" id="UP000069940">
    <property type="component" value="Unassembled WGS sequence"/>
</dbReference>
<feature type="compositionally biased region" description="Low complexity" evidence="9">
    <location>
        <begin position="914"/>
        <end position="927"/>
    </location>
</feature>
<dbReference type="Gene3D" id="3.30.460.10">
    <property type="entry name" value="Beta Polymerase, domain 2"/>
    <property type="match status" value="1"/>
</dbReference>
<keyword evidence="13" id="KW-1185">Reference proteome</keyword>
<feature type="compositionally biased region" description="Low complexity" evidence="9">
    <location>
        <begin position="486"/>
        <end position="506"/>
    </location>
</feature>
<organism evidence="12 13">
    <name type="scientific">Aedes albopictus</name>
    <name type="common">Asian tiger mosquito</name>
    <name type="synonym">Stegomyia albopicta</name>
    <dbReference type="NCBI Taxonomy" id="7160"/>
    <lineage>
        <taxon>Eukaryota</taxon>
        <taxon>Metazoa</taxon>
        <taxon>Ecdysozoa</taxon>
        <taxon>Arthropoda</taxon>
        <taxon>Hexapoda</taxon>
        <taxon>Insecta</taxon>
        <taxon>Pterygota</taxon>
        <taxon>Neoptera</taxon>
        <taxon>Endopterygota</taxon>
        <taxon>Diptera</taxon>
        <taxon>Nematocera</taxon>
        <taxon>Culicoidea</taxon>
        <taxon>Culicidae</taxon>
        <taxon>Culicinae</taxon>
        <taxon>Aedini</taxon>
        <taxon>Aedes</taxon>
        <taxon>Stegomyia</taxon>
    </lineage>
</organism>
<dbReference type="GeneID" id="109416240"/>
<evidence type="ECO:0000256" key="6">
    <source>
        <dbReference type="ARBA" id="ARBA00022723"/>
    </source>
</evidence>
<comment type="subcellular location">
    <subcellularLocation>
        <location evidence="3">Cytoplasm</location>
    </subcellularLocation>
</comment>
<feature type="compositionally biased region" description="Polar residues" evidence="9">
    <location>
        <begin position="50"/>
        <end position="65"/>
    </location>
</feature>
<feature type="region of interest" description="Disordered" evidence="9">
    <location>
        <begin position="776"/>
        <end position="859"/>
    </location>
</feature>
<feature type="compositionally biased region" description="Polar residues" evidence="9">
    <location>
        <begin position="313"/>
        <end position="326"/>
    </location>
</feature>
<dbReference type="Pfam" id="PF22600">
    <property type="entry name" value="MTPAP-like_central"/>
    <property type="match status" value="1"/>
</dbReference>
<comment type="cofactor">
    <cofactor evidence="1">
        <name>Mn(2+)</name>
        <dbReference type="ChEBI" id="CHEBI:29035"/>
    </cofactor>
</comment>
<feature type="compositionally biased region" description="Low complexity" evidence="9">
    <location>
        <begin position="674"/>
        <end position="690"/>
    </location>
</feature>
<feature type="compositionally biased region" description="Low complexity" evidence="9">
    <location>
        <begin position="372"/>
        <end position="411"/>
    </location>
</feature>
<dbReference type="PANTHER" id="PTHR12271">
    <property type="entry name" value="POLY A POLYMERASE CID PAP -RELATED"/>
    <property type="match status" value="1"/>
</dbReference>
<feature type="compositionally biased region" description="Polar residues" evidence="9">
    <location>
        <begin position="1158"/>
        <end position="1167"/>
    </location>
</feature>
<dbReference type="Gene3D" id="1.10.1410.10">
    <property type="match status" value="1"/>
</dbReference>
<evidence type="ECO:0000259" key="10">
    <source>
        <dbReference type="Pfam" id="PF03828"/>
    </source>
</evidence>
<evidence type="ECO:0000256" key="2">
    <source>
        <dbReference type="ARBA" id="ARBA00001946"/>
    </source>
</evidence>
<dbReference type="InterPro" id="IPR054708">
    <property type="entry name" value="MTPAP-like_central"/>
</dbReference>
<feature type="domain" description="PAP-associated" evidence="10">
    <location>
        <begin position="1456"/>
        <end position="1517"/>
    </location>
</feature>
<feature type="compositionally biased region" description="Polar residues" evidence="9">
    <location>
        <begin position="165"/>
        <end position="179"/>
    </location>
</feature>
<feature type="compositionally biased region" description="Low complexity" evidence="9">
    <location>
        <begin position="790"/>
        <end position="805"/>
    </location>
</feature>
<evidence type="ECO:0000256" key="1">
    <source>
        <dbReference type="ARBA" id="ARBA00001936"/>
    </source>
</evidence>
<feature type="region of interest" description="Disordered" evidence="9">
    <location>
        <begin position="649"/>
        <end position="731"/>
    </location>
</feature>
<reference evidence="12" key="2">
    <citation type="submission" date="2025-05" db="UniProtKB">
        <authorList>
            <consortium name="EnsemblMetazoa"/>
        </authorList>
    </citation>
    <scope>IDENTIFICATION</scope>
    <source>
        <strain evidence="12">Foshan</strain>
    </source>
</reference>
<evidence type="ECO:0000256" key="8">
    <source>
        <dbReference type="ARBA" id="ARBA00038491"/>
    </source>
</evidence>
<dbReference type="EnsemblMetazoa" id="AALFPA23_022175.R32839">
    <property type="protein sequence ID" value="AALFPA23_022175.P32839"/>
    <property type="gene ID" value="AALFPA23_022175"/>
</dbReference>
<feature type="compositionally biased region" description="Low complexity" evidence="9">
    <location>
        <begin position="842"/>
        <end position="859"/>
    </location>
</feature>
<feature type="region of interest" description="Disordered" evidence="9">
    <location>
        <begin position="975"/>
        <end position="997"/>
    </location>
</feature>
<sequence length="1569" mass="170212">MSAKKMHPPAMVQTPIGPIASKTNTLVVVSNSVGKGAKDRQNAENIVPASVQNGPASDQVNSTKKLSNKAPPVVATIATTTPTVVSSNVVKTVQPNMNGGASVISTLNSTNRRKSHRLTSPNRRRREQQNVFNSLRAWDVKIVSSVQPTVAASQDEVGVKHEIQSAAQGVGSSSISNEASKAKCERSSSASSTTTSGSMSSSVSSNTSSSSCITSSSSVSNSINDNNGLSSKVKKRGVTVVAPTTVPCKEPAVADVVTIPQNVKKKEDSGNRTDVTNDGAKHIQSVPILQPVLTISTANGHCKVQGKKEESGNRPSASNDGKQNIQNAPIVQPVLSISAPNGHSRVHGKVDKKLLNGSGGFGANHRHPAAAILPSHSSSSGSVIPSSSSSSTVVASLPSSASSVTRSSLTPPVMSTSSPAVLTSSPTNHPRHNSGVNTRSSNAGKVLLSNVNTLDPMTLLQSKLRGTMIGPQQQPPHHISHHHSNHSNLPGQSHQQQQQQQHNGQQMPPTTPPHYSLDFLHSVGMRMFTTSGTSQTANAASSAAASALLRANPHFNYNNFNQQLHQQQQQMIHQHQQHQQQQQPFHQMPRHYSNMYNCDDMLLQTSGGTGEPLYPSYPVSDHMMSGGAGAGTVGINANDSGMAYCYSQNHQHHHQQQHNHSTHQQQQHHHHHQQQSYGSYHQNNNYQQHNRNYGRTGPGGGNLQNGGGKKTWNNNWHNGKKPIQGKYGNKGTSYNHGYRKNYHYYHNSHYGGGGGHYYDQNQNQQSESLRNLIYIKGYSNGQGPPESHGSMSRSPTPSPQSSSPPIEATEASQAIVPGKPVPHEEPSDSGIEETSSNHKKSSTVPSSSSSSSSMVSIPSTDSSAISASVAQNLSMELNCGNGQGYESDSSHSSSYNSHSYRHRKYANSGQVYRSSSSTSSGVSSTATFPPLNPDYHPSIPAMAASASNTPTAMNAQITDFFLRSQSYHGSHQNLTAVSASTSPHPPDSPVNTPRSIVGTQSMPMFSELFTGKQPPQQQLHQQQHSHLQKQQRSQPSSHYGSDNSLEITLPAGSEGSGSASVSPNTSGIASNCGSSGFTSAPASTVPPNEALSMQSGHPKKRYSGRSSPVPYIAPVNQKPNPPPTSTQSDATTPSSQQLSPTSSDRKVQHPSAWDKPPTVSSELTMSPTGPPAFHIAPLSPNGINGTFMYPYDGMNMHTPADRFLTRAHLVELKTPPVELAPSGSKWASLSQAIWDKFVGAQQKEGKYVQKIKLWRYLFLNIRSAFPRLSLYMVGSSISGFASDTSDVDMCLVCRSNTVPFDMRGEALFQLGQLKNYFLNICTMFEEFSVIQAKVPILRFRDTANQIVFDLNFNNSVGIRNTHLLYLYSQMDWRLRPLTLVVKLWAQHHNINDAKNMTISSYSLVLMVIHFLQYGVNPPVLPCLHAMFPDKFVRMSDISTLDLMEKVEPYKNDNNSTLGELLEQFLEYYANFDYAHYAISVRTASVIPIESARVARSYKNDPHHWRQLCIEEPFDLTNTARSVFDADVFDQIKSVFSICWRRLKETNDLSSIFECEPLFIPVASALSITS</sequence>
<feature type="region of interest" description="Disordered" evidence="9">
    <location>
        <begin position="109"/>
        <end position="130"/>
    </location>
</feature>
<dbReference type="InterPro" id="IPR043519">
    <property type="entry name" value="NT_sf"/>
</dbReference>
<feature type="domain" description="Poly(A) RNA polymerase mitochondrial-like central palm" evidence="11">
    <location>
        <begin position="1229"/>
        <end position="1369"/>
    </location>
</feature>
<name>A0ABM1ZVY9_AEDAL</name>
<feature type="compositionally biased region" description="Low complexity" evidence="9">
    <location>
        <begin position="885"/>
        <end position="898"/>
    </location>
</feature>
<feature type="compositionally biased region" description="Gly residues" evidence="9">
    <location>
        <begin position="696"/>
        <end position="709"/>
    </location>
</feature>